<dbReference type="SMART" id="SM00020">
    <property type="entry name" value="Tryp_SPc"/>
    <property type="match status" value="2"/>
</dbReference>
<dbReference type="EnsemblMetazoa" id="XM_030987623">
    <property type="protein sequence ID" value="XP_030843483"/>
    <property type="gene ID" value="LOC756308"/>
</dbReference>
<dbReference type="Pfam" id="PF00089">
    <property type="entry name" value="Trypsin"/>
    <property type="match status" value="2"/>
</dbReference>
<feature type="domain" description="Peptidase S1" evidence="8">
    <location>
        <begin position="315"/>
        <end position="546"/>
    </location>
</feature>
<dbReference type="CDD" id="cd00190">
    <property type="entry name" value="Tryp_SPc"/>
    <property type="match status" value="2"/>
</dbReference>
<keyword evidence="4 6" id="KW-0720">Serine protease</keyword>
<dbReference type="RefSeq" id="XP_030843483.1">
    <property type="nucleotide sequence ID" value="XM_030987623.1"/>
</dbReference>
<dbReference type="InterPro" id="IPR001314">
    <property type="entry name" value="Peptidase_S1A"/>
</dbReference>
<dbReference type="OMA" id="NDECNGW"/>
<dbReference type="InterPro" id="IPR033116">
    <property type="entry name" value="TRYPSIN_SER"/>
</dbReference>
<dbReference type="Gene3D" id="2.40.10.10">
    <property type="entry name" value="Trypsin-like serine proteases"/>
    <property type="match status" value="2"/>
</dbReference>
<dbReference type="Proteomes" id="UP000007110">
    <property type="component" value="Unassembled WGS sequence"/>
</dbReference>
<dbReference type="AlphaFoldDB" id="A0A7M7P3U8"/>
<sequence length="548" mass="59053">MLMYLILACAFSAINAATECGQPEIPPVEMSTFIVGGQPAEPNSWPWMTEVIKNNGHYCGATLIDNQWVVSAAHCFESSPNLNNYQFSTGGHQSADTGESTRQTFRAQKIIRHEGYSALSSSNDIALIKLDGQVTYDTYSSPACLAESRPSDGTMAYVTGWGALRSGGISPNQLYQVNVPIVSDDACKSAYGSRKIDDSMICAGYIAGGKDSCQGDSGGPMVVKTQTGFNSYEWTLVGVVSWGYGCADAGYYGVYSDVSYLNQWVKDTMASNKTFTDQLIIMLWYLILACAFSAINAATECGQPAIPPVEMSTYIVGGQPAEPNSWPWMTEVIKNNGHYCGATLIDNQWVVSAAHCFEKNPDFSDYEFSVGGHEKADTGEATRQTFRAQKIIRHEGYKGNGNSNDIALIKLDGLVQYNDYASPACLATSRPSNGVDAYVTGWGALRSGGISPNQLYQVNVPIVSQEACEAAYGSRSIDETMICAGLKEGGKDSCQGDSGGPMVVKNQSGWTLVGVVSWGYGCAAEDYYGVYSDVSYLNPWIQDTMASN</sequence>
<reference evidence="9" key="2">
    <citation type="submission" date="2021-01" db="UniProtKB">
        <authorList>
            <consortium name="EnsemblMetazoa"/>
        </authorList>
    </citation>
    <scope>IDENTIFICATION</scope>
</reference>
<dbReference type="GO" id="GO:0006508">
    <property type="term" value="P:proteolysis"/>
    <property type="evidence" value="ECO:0007669"/>
    <property type="project" value="UniProtKB-KW"/>
</dbReference>
<dbReference type="PROSITE" id="PS00135">
    <property type="entry name" value="TRYPSIN_SER"/>
    <property type="match status" value="2"/>
</dbReference>
<dbReference type="InterPro" id="IPR018114">
    <property type="entry name" value="TRYPSIN_HIS"/>
</dbReference>
<keyword evidence="5" id="KW-1015">Disulfide bond</keyword>
<evidence type="ECO:0000256" key="4">
    <source>
        <dbReference type="ARBA" id="ARBA00022825"/>
    </source>
</evidence>
<keyword evidence="10" id="KW-1185">Reference proteome</keyword>
<proteinExistence type="inferred from homology"/>
<evidence type="ECO:0000256" key="6">
    <source>
        <dbReference type="RuleBase" id="RU363034"/>
    </source>
</evidence>
<feature type="domain" description="Peptidase S1" evidence="8">
    <location>
        <begin position="34"/>
        <end position="270"/>
    </location>
</feature>
<evidence type="ECO:0000256" key="5">
    <source>
        <dbReference type="ARBA" id="ARBA00023157"/>
    </source>
</evidence>
<dbReference type="GO" id="GO:0004252">
    <property type="term" value="F:serine-type endopeptidase activity"/>
    <property type="evidence" value="ECO:0007669"/>
    <property type="project" value="InterPro"/>
</dbReference>
<dbReference type="FunFam" id="2.40.10.10:FF:000077">
    <property type="entry name" value="Predicted protein"/>
    <property type="match status" value="1"/>
</dbReference>
<evidence type="ECO:0000256" key="3">
    <source>
        <dbReference type="ARBA" id="ARBA00022801"/>
    </source>
</evidence>
<evidence type="ECO:0000259" key="8">
    <source>
        <dbReference type="PROSITE" id="PS50240"/>
    </source>
</evidence>
<dbReference type="InterPro" id="IPR009003">
    <property type="entry name" value="Peptidase_S1_PA"/>
</dbReference>
<reference evidence="10" key="1">
    <citation type="submission" date="2015-02" db="EMBL/GenBank/DDBJ databases">
        <title>Genome sequencing for Strongylocentrotus purpuratus.</title>
        <authorList>
            <person name="Murali S."/>
            <person name="Liu Y."/>
            <person name="Vee V."/>
            <person name="English A."/>
            <person name="Wang M."/>
            <person name="Skinner E."/>
            <person name="Han Y."/>
            <person name="Muzny D.M."/>
            <person name="Worley K.C."/>
            <person name="Gibbs R.A."/>
        </authorList>
    </citation>
    <scope>NUCLEOTIDE SEQUENCE</scope>
</reference>
<keyword evidence="7" id="KW-0732">Signal</keyword>
<dbReference type="FunFam" id="2.40.10.10:FF:000003">
    <property type="entry name" value="Transmembrane serine protease 3"/>
    <property type="match status" value="1"/>
</dbReference>
<dbReference type="PRINTS" id="PR00722">
    <property type="entry name" value="CHYMOTRYPSIN"/>
</dbReference>
<dbReference type="PANTHER" id="PTHR24252:SF7">
    <property type="entry name" value="HYALIN"/>
    <property type="match status" value="1"/>
</dbReference>
<dbReference type="InterPro" id="IPR001254">
    <property type="entry name" value="Trypsin_dom"/>
</dbReference>
<dbReference type="PANTHER" id="PTHR24252">
    <property type="entry name" value="ACROSIN-RELATED"/>
    <property type="match status" value="1"/>
</dbReference>
<dbReference type="OrthoDB" id="10012881at2759"/>
<dbReference type="InterPro" id="IPR043504">
    <property type="entry name" value="Peptidase_S1_PA_chymotrypsin"/>
</dbReference>
<dbReference type="InParanoid" id="A0A7M7P3U8"/>
<protein>
    <recommendedName>
        <fullName evidence="8">Peptidase S1 domain-containing protein</fullName>
    </recommendedName>
</protein>
<dbReference type="SUPFAM" id="SSF50494">
    <property type="entry name" value="Trypsin-like serine proteases"/>
    <property type="match status" value="2"/>
</dbReference>
<name>A0A7M7P3U8_STRPU</name>
<evidence type="ECO:0000256" key="1">
    <source>
        <dbReference type="ARBA" id="ARBA00007664"/>
    </source>
</evidence>
<feature type="signal peptide" evidence="7">
    <location>
        <begin position="1"/>
        <end position="16"/>
    </location>
</feature>
<keyword evidence="2 6" id="KW-0645">Protease</keyword>
<accession>A0A7M7P3U8</accession>
<evidence type="ECO:0000256" key="2">
    <source>
        <dbReference type="ARBA" id="ARBA00022670"/>
    </source>
</evidence>
<comment type="similarity">
    <text evidence="1">Belongs to the peptidase S1 family.</text>
</comment>
<evidence type="ECO:0000313" key="9">
    <source>
        <dbReference type="EnsemblMetazoa" id="XP_030843483"/>
    </source>
</evidence>
<dbReference type="GeneID" id="756308"/>
<dbReference type="PROSITE" id="PS50240">
    <property type="entry name" value="TRYPSIN_DOM"/>
    <property type="match status" value="2"/>
</dbReference>
<dbReference type="GO" id="GO:0008236">
    <property type="term" value="F:serine-type peptidase activity"/>
    <property type="evidence" value="ECO:0000318"/>
    <property type="project" value="GO_Central"/>
</dbReference>
<dbReference type="PROSITE" id="PS00134">
    <property type="entry name" value="TRYPSIN_HIS"/>
    <property type="match status" value="2"/>
</dbReference>
<organism evidence="9 10">
    <name type="scientific">Strongylocentrotus purpuratus</name>
    <name type="common">Purple sea urchin</name>
    <dbReference type="NCBI Taxonomy" id="7668"/>
    <lineage>
        <taxon>Eukaryota</taxon>
        <taxon>Metazoa</taxon>
        <taxon>Echinodermata</taxon>
        <taxon>Eleutherozoa</taxon>
        <taxon>Echinozoa</taxon>
        <taxon>Echinoidea</taxon>
        <taxon>Euechinoidea</taxon>
        <taxon>Echinacea</taxon>
        <taxon>Camarodonta</taxon>
        <taxon>Echinidea</taxon>
        <taxon>Strongylocentrotidae</taxon>
        <taxon>Strongylocentrotus</taxon>
    </lineage>
</organism>
<keyword evidence="3 6" id="KW-0378">Hydrolase</keyword>
<feature type="chain" id="PRO_5029579502" description="Peptidase S1 domain-containing protein" evidence="7">
    <location>
        <begin position="17"/>
        <end position="548"/>
    </location>
</feature>
<evidence type="ECO:0000313" key="10">
    <source>
        <dbReference type="Proteomes" id="UP000007110"/>
    </source>
</evidence>
<evidence type="ECO:0000256" key="7">
    <source>
        <dbReference type="SAM" id="SignalP"/>
    </source>
</evidence>
<dbReference type="KEGG" id="spu:756308"/>